<proteinExistence type="predicted"/>
<comment type="caution">
    <text evidence="1">The sequence shown here is derived from an EMBL/GenBank/DDBJ whole genome shotgun (WGS) entry which is preliminary data.</text>
</comment>
<dbReference type="EMBL" id="PVTQ01000006">
    <property type="protein sequence ID" value="PRY89314.1"/>
    <property type="molecule type" value="Genomic_DNA"/>
</dbReference>
<dbReference type="AlphaFoldDB" id="A0A2T0WRZ8"/>
<dbReference type="Proteomes" id="UP000238392">
    <property type="component" value="Unassembled WGS sequence"/>
</dbReference>
<reference evidence="1 2" key="1">
    <citation type="submission" date="2018-03" db="EMBL/GenBank/DDBJ databases">
        <title>Genomic Encyclopedia of Archaeal and Bacterial Type Strains, Phase II (KMG-II): from individual species to whole genera.</title>
        <authorList>
            <person name="Goeker M."/>
        </authorList>
    </citation>
    <scope>NUCLEOTIDE SEQUENCE [LARGE SCALE GENOMIC DNA]</scope>
    <source>
        <strain evidence="1 2">DSM 100212</strain>
    </source>
</reference>
<keyword evidence="2" id="KW-1185">Reference proteome</keyword>
<gene>
    <name evidence="1" type="ORF">CLV74_10616</name>
</gene>
<protein>
    <submittedName>
        <fullName evidence="1">Uncharacterized protein</fullName>
    </submittedName>
</protein>
<name>A0A2T0WRZ8_9RHOB</name>
<sequence length="87" mass="9133">MAIDLFKSFSTSLSAPATRLIAITPSDTEDLTHVTRAICVAESGLVRVQTLGGDEADFYVAAGVAFPIRVTRVMATGTTATDIRGLC</sequence>
<dbReference type="RefSeq" id="WP_245888512.1">
    <property type="nucleotide sequence ID" value="NZ_PVTQ01000006.1"/>
</dbReference>
<evidence type="ECO:0000313" key="1">
    <source>
        <dbReference type="EMBL" id="PRY89314.1"/>
    </source>
</evidence>
<evidence type="ECO:0000313" key="2">
    <source>
        <dbReference type="Proteomes" id="UP000238392"/>
    </source>
</evidence>
<accession>A0A2T0WRZ8</accession>
<organism evidence="1 2">
    <name type="scientific">Donghicola tyrosinivorans</name>
    <dbReference type="NCBI Taxonomy" id="1652492"/>
    <lineage>
        <taxon>Bacteria</taxon>
        <taxon>Pseudomonadati</taxon>
        <taxon>Pseudomonadota</taxon>
        <taxon>Alphaproteobacteria</taxon>
        <taxon>Rhodobacterales</taxon>
        <taxon>Roseobacteraceae</taxon>
        <taxon>Donghicola</taxon>
    </lineage>
</organism>